<evidence type="ECO:0000313" key="7">
    <source>
        <dbReference type="EMBL" id="SFS61300.1"/>
    </source>
</evidence>
<evidence type="ECO:0000256" key="4">
    <source>
        <dbReference type="ARBA" id="ARBA00023136"/>
    </source>
</evidence>
<dbReference type="OrthoDB" id="9815705at2"/>
<dbReference type="GO" id="GO:0016020">
    <property type="term" value="C:membrane"/>
    <property type="evidence" value="ECO:0007669"/>
    <property type="project" value="UniProtKB-SubCell"/>
</dbReference>
<dbReference type="STRING" id="683125.SAMN05660206_103227"/>
<protein>
    <recommendedName>
        <fullName evidence="6">GYF domain-containing protein</fullName>
    </recommendedName>
</protein>
<keyword evidence="4 5" id="KW-0472">Membrane</keyword>
<dbReference type="PANTHER" id="PTHR14948">
    <property type="entry name" value="NG5"/>
    <property type="match status" value="1"/>
</dbReference>
<dbReference type="Proteomes" id="UP000198785">
    <property type="component" value="Unassembled WGS sequence"/>
</dbReference>
<feature type="transmembrane region" description="Helical" evidence="5">
    <location>
        <begin position="133"/>
        <end position="160"/>
    </location>
</feature>
<feature type="domain" description="GYF" evidence="6">
    <location>
        <begin position="4"/>
        <end position="49"/>
    </location>
</feature>
<dbReference type="PANTHER" id="PTHR14948:SF25">
    <property type="entry name" value="DUF4190 DOMAIN-CONTAINING PROTEIN"/>
    <property type="match status" value="1"/>
</dbReference>
<evidence type="ECO:0000256" key="2">
    <source>
        <dbReference type="ARBA" id="ARBA00022692"/>
    </source>
</evidence>
<evidence type="ECO:0000256" key="5">
    <source>
        <dbReference type="SAM" id="Phobius"/>
    </source>
</evidence>
<sequence length="165" mass="18315">MKKYHYSDGTNSFGPFSIEELAHKGLTPDTFVWEAGFPNWVKAKEVPELASLFAHTDLANPAPYYTNPYSNAPSLPNAQPPKNYLIETIITTIFCCLPLGIVSIVYASRVEKKFYSGDTIGAENDSANAKKWLWINVGVTIALYILQFIFFGTAIFMALLEGGSY</sequence>
<keyword evidence="3 5" id="KW-1133">Transmembrane helix</keyword>
<proteinExistence type="predicted"/>
<feature type="transmembrane region" description="Helical" evidence="5">
    <location>
        <begin position="84"/>
        <end position="107"/>
    </location>
</feature>
<keyword evidence="8" id="KW-1185">Reference proteome</keyword>
<evidence type="ECO:0000256" key="3">
    <source>
        <dbReference type="ARBA" id="ARBA00022989"/>
    </source>
</evidence>
<keyword evidence="2 5" id="KW-0812">Transmembrane</keyword>
<gene>
    <name evidence="7" type="ORF">SAMN05660206_103227</name>
</gene>
<dbReference type="EMBL" id="FOZZ01000003">
    <property type="protein sequence ID" value="SFS61300.1"/>
    <property type="molecule type" value="Genomic_DNA"/>
</dbReference>
<dbReference type="RefSeq" id="WP_093364400.1">
    <property type="nucleotide sequence ID" value="NZ_FOZZ01000003.1"/>
</dbReference>
<dbReference type="Pfam" id="PF14237">
    <property type="entry name" value="GYF_2"/>
    <property type="match status" value="1"/>
</dbReference>
<dbReference type="AlphaFoldDB" id="A0A1I6R9R2"/>
<dbReference type="InterPro" id="IPR051423">
    <property type="entry name" value="CD225/Dispanin"/>
</dbReference>
<evidence type="ECO:0000313" key="8">
    <source>
        <dbReference type="Proteomes" id="UP000198785"/>
    </source>
</evidence>
<dbReference type="Pfam" id="PF04505">
    <property type="entry name" value="CD225"/>
    <property type="match status" value="1"/>
</dbReference>
<accession>A0A1I6R9R2</accession>
<evidence type="ECO:0000256" key="1">
    <source>
        <dbReference type="ARBA" id="ARBA00004370"/>
    </source>
</evidence>
<organism evidence="7 8">
    <name type="scientific">Sphingobacterium wenxiniae</name>
    <dbReference type="NCBI Taxonomy" id="683125"/>
    <lineage>
        <taxon>Bacteria</taxon>
        <taxon>Pseudomonadati</taxon>
        <taxon>Bacteroidota</taxon>
        <taxon>Sphingobacteriia</taxon>
        <taxon>Sphingobacteriales</taxon>
        <taxon>Sphingobacteriaceae</taxon>
        <taxon>Sphingobacterium</taxon>
    </lineage>
</organism>
<dbReference type="InterPro" id="IPR007593">
    <property type="entry name" value="CD225/Dispanin_fam"/>
</dbReference>
<evidence type="ECO:0000259" key="6">
    <source>
        <dbReference type="Pfam" id="PF14237"/>
    </source>
</evidence>
<comment type="subcellular location">
    <subcellularLocation>
        <location evidence="1">Membrane</location>
    </subcellularLocation>
</comment>
<name>A0A1I6R9R2_9SPHI</name>
<reference evidence="7 8" key="1">
    <citation type="submission" date="2016-10" db="EMBL/GenBank/DDBJ databases">
        <authorList>
            <person name="de Groot N.N."/>
        </authorList>
    </citation>
    <scope>NUCLEOTIDE SEQUENCE [LARGE SCALE GENOMIC DNA]</scope>
    <source>
        <strain evidence="7 8">DSM 22789</strain>
    </source>
</reference>
<dbReference type="InterPro" id="IPR025640">
    <property type="entry name" value="GYF_2"/>
</dbReference>